<keyword evidence="9" id="KW-1185">Reference proteome</keyword>
<dbReference type="Pfam" id="PF03798">
    <property type="entry name" value="TRAM_LAG1_CLN8"/>
    <property type="match status" value="1"/>
</dbReference>
<protein>
    <submittedName>
        <fullName evidence="8">TLC domain containing 3B</fullName>
    </submittedName>
</protein>
<dbReference type="Proteomes" id="UP000694523">
    <property type="component" value="Unplaced"/>
</dbReference>
<keyword evidence="2 5" id="KW-0812">Transmembrane</keyword>
<dbReference type="SMART" id="SM00724">
    <property type="entry name" value="TLC"/>
    <property type="match status" value="1"/>
</dbReference>
<evidence type="ECO:0000256" key="5">
    <source>
        <dbReference type="PROSITE-ProRule" id="PRU00205"/>
    </source>
</evidence>
<feature type="transmembrane region" description="Helical" evidence="6">
    <location>
        <begin position="153"/>
        <end position="174"/>
    </location>
</feature>
<name>A0A8C6T4A7_9GOBI</name>
<reference evidence="8" key="2">
    <citation type="submission" date="2025-09" db="UniProtKB">
        <authorList>
            <consortium name="Ensembl"/>
        </authorList>
    </citation>
    <scope>IDENTIFICATION</scope>
</reference>
<keyword evidence="3 6" id="KW-1133">Transmembrane helix</keyword>
<dbReference type="GO" id="GO:0016020">
    <property type="term" value="C:membrane"/>
    <property type="evidence" value="ECO:0007669"/>
    <property type="project" value="UniProtKB-SubCell"/>
</dbReference>
<proteinExistence type="predicted"/>
<evidence type="ECO:0000256" key="2">
    <source>
        <dbReference type="ARBA" id="ARBA00022692"/>
    </source>
</evidence>
<feature type="domain" description="TLC" evidence="7">
    <location>
        <begin position="1"/>
        <end position="178"/>
    </location>
</feature>
<evidence type="ECO:0000256" key="4">
    <source>
        <dbReference type="ARBA" id="ARBA00023136"/>
    </source>
</evidence>
<feature type="transmembrane region" description="Helical" evidence="6">
    <location>
        <begin position="119"/>
        <end position="141"/>
    </location>
</feature>
<dbReference type="PANTHER" id="PTHR13439:SF15">
    <property type="entry name" value="CERAMIDE SYNTHASE"/>
    <property type="match status" value="1"/>
</dbReference>
<evidence type="ECO:0000256" key="1">
    <source>
        <dbReference type="ARBA" id="ARBA00004141"/>
    </source>
</evidence>
<evidence type="ECO:0000313" key="8">
    <source>
        <dbReference type="Ensembl" id="ENSNMLP00000014278.1"/>
    </source>
</evidence>
<sequence length="190" mass="21734">MSVQPVYTAAAFKCTTTLQHWLAEAYVFFAMPYFVYDVAAMFLCHRHNDVIGFLRKEALLVLHHVFMVVFCFPASVFWRGGKGDFFQGVLLLPELSTPFLCLGKVLIQFERQDSLLHKVNGVVMILTFSAASPAVSIHVLRLQPVLAPWQCNVGAALLWPLQLYWFFLLCRAALRSYWPLERCDVTETQQ</sequence>
<accession>A0A8C6T4A7</accession>
<evidence type="ECO:0000256" key="3">
    <source>
        <dbReference type="ARBA" id="ARBA00022989"/>
    </source>
</evidence>
<feature type="transmembrane region" description="Helical" evidence="6">
    <location>
        <begin position="57"/>
        <end position="79"/>
    </location>
</feature>
<dbReference type="AlphaFoldDB" id="A0A8C6T4A7"/>
<reference evidence="8" key="1">
    <citation type="submission" date="2025-08" db="UniProtKB">
        <authorList>
            <consortium name="Ensembl"/>
        </authorList>
    </citation>
    <scope>IDENTIFICATION</scope>
</reference>
<dbReference type="GO" id="GO:0050291">
    <property type="term" value="F:sphingosine N-acyltransferase activity"/>
    <property type="evidence" value="ECO:0007669"/>
    <property type="project" value="TreeGrafter"/>
</dbReference>
<keyword evidence="4 5" id="KW-0472">Membrane</keyword>
<comment type="subcellular location">
    <subcellularLocation>
        <location evidence="1">Membrane</location>
        <topology evidence="1">Multi-pass membrane protein</topology>
    </subcellularLocation>
</comment>
<dbReference type="PROSITE" id="PS50922">
    <property type="entry name" value="TLC"/>
    <property type="match status" value="1"/>
</dbReference>
<evidence type="ECO:0000256" key="6">
    <source>
        <dbReference type="SAM" id="Phobius"/>
    </source>
</evidence>
<organism evidence="8 9">
    <name type="scientific">Neogobius melanostomus</name>
    <name type="common">round goby</name>
    <dbReference type="NCBI Taxonomy" id="47308"/>
    <lineage>
        <taxon>Eukaryota</taxon>
        <taxon>Metazoa</taxon>
        <taxon>Chordata</taxon>
        <taxon>Craniata</taxon>
        <taxon>Vertebrata</taxon>
        <taxon>Euteleostomi</taxon>
        <taxon>Actinopterygii</taxon>
        <taxon>Neopterygii</taxon>
        <taxon>Teleostei</taxon>
        <taxon>Neoteleostei</taxon>
        <taxon>Acanthomorphata</taxon>
        <taxon>Gobiaria</taxon>
        <taxon>Gobiiformes</taxon>
        <taxon>Gobioidei</taxon>
        <taxon>Gobiidae</taxon>
        <taxon>Benthophilinae</taxon>
        <taxon>Neogobiini</taxon>
        <taxon>Neogobius</taxon>
    </lineage>
</organism>
<dbReference type="InterPro" id="IPR050846">
    <property type="entry name" value="TLCD"/>
</dbReference>
<feature type="transmembrane region" description="Helical" evidence="6">
    <location>
        <begin position="25"/>
        <end position="45"/>
    </location>
</feature>
<evidence type="ECO:0000259" key="7">
    <source>
        <dbReference type="PROSITE" id="PS50922"/>
    </source>
</evidence>
<dbReference type="Ensembl" id="ENSNMLT00000016060.1">
    <property type="protein sequence ID" value="ENSNMLP00000014278.1"/>
    <property type="gene ID" value="ENSNMLG00000009542.1"/>
</dbReference>
<evidence type="ECO:0000313" key="9">
    <source>
        <dbReference type="Proteomes" id="UP000694523"/>
    </source>
</evidence>
<dbReference type="GO" id="GO:0046513">
    <property type="term" value="P:ceramide biosynthetic process"/>
    <property type="evidence" value="ECO:0007669"/>
    <property type="project" value="TreeGrafter"/>
</dbReference>
<dbReference type="InterPro" id="IPR006634">
    <property type="entry name" value="TLC-dom"/>
</dbReference>
<dbReference type="GO" id="GO:0005783">
    <property type="term" value="C:endoplasmic reticulum"/>
    <property type="evidence" value="ECO:0007669"/>
    <property type="project" value="TreeGrafter"/>
</dbReference>
<dbReference type="PANTHER" id="PTHR13439">
    <property type="entry name" value="CT120 PROTEIN"/>
    <property type="match status" value="1"/>
</dbReference>
<dbReference type="GO" id="GO:0055088">
    <property type="term" value="P:lipid homeostasis"/>
    <property type="evidence" value="ECO:0007669"/>
    <property type="project" value="TreeGrafter"/>
</dbReference>